<evidence type="ECO:0000259" key="2">
    <source>
        <dbReference type="Pfam" id="PF14534"/>
    </source>
</evidence>
<dbReference type="Pfam" id="PF14534">
    <property type="entry name" value="DUF4440"/>
    <property type="match status" value="1"/>
</dbReference>
<dbReference type="InterPro" id="IPR032710">
    <property type="entry name" value="NTF2-like_dom_sf"/>
</dbReference>
<gene>
    <name evidence="3" type="ORF">tinsulaeT_19310</name>
</gene>
<evidence type="ECO:0000313" key="3">
    <source>
        <dbReference type="EMBL" id="GLX78591.1"/>
    </source>
</evidence>
<keyword evidence="1" id="KW-0732">Signal</keyword>
<dbReference type="PROSITE" id="PS51257">
    <property type="entry name" value="PROKAR_LIPOPROTEIN"/>
    <property type="match status" value="1"/>
</dbReference>
<sequence length="150" mass="17109">MKMPSLCLVFAIMLSCASNAQNPIERDLIKRVDDLILAQISFDPKKLDHLLSDEFIEISPKGEFDTKAKVLKFYQPMNKTKFVPAIEKSVLQVSYVENMAYIALTETFKAPNSDATLFSMRVIFTLKQIANEWKFTYAQYTPIVANSKSQ</sequence>
<dbReference type="InterPro" id="IPR027843">
    <property type="entry name" value="DUF4440"/>
</dbReference>
<evidence type="ECO:0000256" key="1">
    <source>
        <dbReference type="SAM" id="SignalP"/>
    </source>
</evidence>
<protein>
    <recommendedName>
        <fullName evidence="2">DUF4440 domain-containing protein</fullName>
    </recommendedName>
</protein>
<keyword evidence="4" id="KW-1185">Reference proteome</keyword>
<organism evidence="3 4">
    <name type="scientific">Thalassotalea insulae</name>
    <dbReference type="NCBI Taxonomy" id="2056778"/>
    <lineage>
        <taxon>Bacteria</taxon>
        <taxon>Pseudomonadati</taxon>
        <taxon>Pseudomonadota</taxon>
        <taxon>Gammaproteobacteria</taxon>
        <taxon>Alteromonadales</taxon>
        <taxon>Colwelliaceae</taxon>
        <taxon>Thalassotalea</taxon>
    </lineage>
</organism>
<proteinExistence type="predicted"/>
<dbReference type="SUPFAM" id="SSF54427">
    <property type="entry name" value="NTF2-like"/>
    <property type="match status" value="1"/>
</dbReference>
<reference evidence="3 4" key="1">
    <citation type="submission" date="2023-03" db="EMBL/GenBank/DDBJ databases">
        <title>Draft genome sequence of Thalassotalea insulae KCTC 62186T.</title>
        <authorList>
            <person name="Sawabe T."/>
        </authorList>
    </citation>
    <scope>NUCLEOTIDE SEQUENCE [LARGE SCALE GENOMIC DNA]</scope>
    <source>
        <strain evidence="3 4">KCTC 62186</strain>
    </source>
</reference>
<comment type="caution">
    <text evidence="3">The sequence shown here is derived from an EMBL/GenBank/DDBJ whole genome shotgun (WGS) entry which is preliminary data.</text>
</comment>
<feature type="signal peptide" evidence="1">
    <location>
        <begin position="1"/>
        <end position="20"/>
    </location>
</feature>
<name>A0ABQ6GWR1_9GAMM</name>
<feature type="chain" id="PRO_5047046526" description="DUF4440 domain-containing protein" evidence="1">
    <location>
        <begin position="21"/>
        <end position="150"/>
    </location>
</feature>
<accession>A0ABQ6GWR1</accession>
<evidence type="ECO:0000313" key="4">
    <source>
        <dbReference type="Proteomes" id="UP001157186"/>
    </source>
</evidence>
<dbReference type="Proteomes" id="UP001157186">
    <property type="component" value="Unassembled WGS sequence"/>
</dbReference>
<dbReference type="RefSeq" id="WP_284244472.1">
    <property type="nucleotide sequence ID" value="NZ_BSST01000001.1"/>
</dbReference>
<feature type="domain" description="DUF4440" evidence="2">
    <location>
        <begin position="32"/>
        <end position="134"/>
    </location>
</feature>
<dbReference type="Gene3D" id="3.10.450.50">
    <property type="match status" value="1"/>
</dbReference>
<dbReference type="EMBL" id="BSST01000001">
    <property type="protein sequence ID" value="GLX78591.1"/>
    <property type="molecule type" value="Genomic_DNA"/>
</dbReference>